<dbReference type="GO" id="GO:0015074">
    <property type="term" value="P:DNA integration"/>
    <property type="evidence" value="ECO:0007669"/>
    <property type="project" value="UniProtKB-KW"/>
</dbReference>
<dbReference type="GO" id="GO:0006310">
    <property type="term" value="P:DNA recombination"/>
    <property type="evidence" value="ECO:0007669"/>
    <property type="project" value="UniProtKB-KW"/>
</dbReference>
<dbReference type="Proteomes" id="UP000481033">
    <property type="component" value="Unassembled WGS sequence"/>
</dbReference>
<dbReference type="InterPro" id="IPR002104">
    <property type="entry name" value="Integrase_catalytic"/>
</dbReference>
<feature type="domain" description="Core-binding (CB)" evidence="6">
    <location>
        <begin position="34"/>
        <end position="112"/>
    </location>
</feature>
<feature type="domain" description="Tyr recombinase" evidence="5">
    <location>
        <begin position="135"/>
        <end position="330"/>
    </location>
</feature>
<dbReference type="InterPro" id="IPR013762">
    <property type="entry name" value="Integrase-like_cat_sf"/>
</dbReference>
<dbReference type="Pfam" id="PF13495">
    <property type="entry name" value="Phage_int_SAM_4"/>
    <property type="match status" value="1"/>
</dbReference>
<dbReference type="Gene3D" id="1.10.443.10">
    <property type="entry name" value="Intergrase catalytic core"/>
    <property type="match status" value="1"/>
</dbReference>
<dbReference type="InterPro" id="IPR011010">
    <property type="entry name" value="DNA_brk_join_enz"/>
</dbReference>
<keyword evidence="3" id="KW-0233">DNA recombination</keyword>
<comment type="caution">
    <text evidence="7">The sequence shown here is derived from an EMBL/GenBank/DDBJ whole genome shotgun (WGS) entry which is preliminary data.</text>
</comment>
<dbReference type="PANTHER" id="PTHR30349:SF81">
    <property type="entry name" value="TYROSINE RECOMBINASE XERC"/>
    <property type="match status" value="1"/>
</dbReference>
<evidence type="ECO:0000256" key="1">
    <source>
        <dbReference type="ARBA" id="ARBA00022908"/>
    </source>
</evidence>
<dbReference type="GO" id="GO:0003677">
    <property type="term" value="F:DNA binding"/>
    <property type="evidence" value="ECO:0007669"/>
    <property type="project" value="UniProtKB-UniRule"/>
</dbReference>
<evidence type="ECO:0000259" key="5">
    <source>
        <dbReference type="PROSITE" id="PS51898"/>
    </source>
</evidence>
<dbReference type="PANTHER" id="PTHR30349">
    <property type="entry name" value="PHAGE INTEGRASE-RELATED"/>
    <property type="match status" value="1"/>
</dbReference>
<organism evidence="7 8">
    <name type="scientific">Adonisia turfae CCMR0081</name>
    <dbReference type="NCBI Taxonomy" id="2292702"/>
    <lineage>
        <taxon>Bacteria</taxon>
        <taxon>Bacillati</taxon>
        <taxon>Cyanobacteriota</taxon>
        <taxon>Adonisia</taxon>
        <taxon>Adonisia turfae</taxon>
    </lineage>
</organism>
<accession>A0A6M0RXZ2</accession>
<evidence type="ECO:0000256" key="4">
    <source>
        <dbReference type="PROSITE-ProRule" id="PRU01248"/>
    </source>
</evidence>
<keyword evidence="8" id="KW-1185">Reference proteome</keyword>
<dbReference type="InterPro" id="IPR050090">
    <property type="entry name" value="Tyrosine_recombinase_XerCD"/>
</dbReference>
<evidence type="ECO:0000313" key="7">
    <source>
        <dbReference type="EMBL" id="NEZ61059.1"/>
    </source>
</evidence>
<reference evidence="7 8" key="1">
    <citation type="journal article" date="2020" name="Microb. Ecol.">
        <title>Ecogenomics of the Marine Benthic Filamentous Cyanobacterium Adonisia.</title>
        <authorList>
            <person name="Walter J.M."/>
            <person name="Coutinho F.H."/>
            <person name="Leomil L."/>
            <person name="Hargreaves P.I."/>
            <person name="Campeao M.E."/>
            <person name="Vieira V.V."/>
            <person name="Silva B.S."/>
            <person name="Fistarol G.O."/>
            <person name="Salomon P.S."/>
            <person name="Sawabe T."/>
            <person name="Mino S."/>
            <person name="Hosokawa M."/>
            <person name="Miyashita H."/>
            <person name="Maruyama F."/>
            <person name="van Verk M.C."/>
            <person name="Dutilh B.E."/>
            <person name="Thompson C.C."/>
            <person name="Thompson F.L."/>
        </authorList>
    </citation>
    <scope>NUCLEOTIDE SEQUENCE [LARGE SCALE GENOMIC DNA]</scope>
    <source>
        <strain evidence="7 8">CCMR0081</strain>
    </source>
</reference>
<protein>
    <submittedName>
        <fullName evidence="7">Integrase</fullName>
    </submittedName>
</protein>
<evidence type="ECO:0000256" key="3">
    <source>
        <dbReference type="ARBA" id="ARBA00023172"/>
    </source>
</evidence>
<dbReference type="InterPro" id="IPR044068">
    <property type="entry name" value="CB"/>
</dbReference>
<evidence type="ECO:0000259" key="6">
    <source>
        <dbReference type="PROSITE" id="PS51900"/>
    </source>
</evidence>
<dbReference type="Pfam" id="PF00589">
    <property type="entry name" value="Phage_integrase"/>
    <property type="match status" value="1"/>
</dbReference>
<dbReference type="PROSITE" id="PS51898">
    <property type="entry name" value="TYR_RECOMBINASE"/>
    <property type="match status" value="1"/>
</dbReference>
<evidence type="ECO:0000256" key="2">
    <source>
        <dbReference type="ARBA" id="ARBA00023125"/>
    </source>
</evidence>
<dbReference type="EMBL" id="QXHD01000004">
    <property type="protein sequence ID" value="NEZ61059.1"/>
    <property type="molecule type" value="Genomic_DNA"/>
</dbReference>
<dbReference type="InterPro" id="IPR010998">
    <property type="entry name" value="Integrase_recombinase_N"/>
</dbReference>
<dbReference type="RefSeq" id="WP_163703314.1">
    <property type="nucleotide sequence ID" value="NZ_QXHD01000004.1"/>
</dbReference>
<dbReference type="AlphaFoldDB" id="A0A6M0RXZ2"/>
<keyword evidence="1" id="KW-0229">DNA integration</keyword>
<keyword evidence="2 4" id="KW-0238">DNA-binding</keyword>
<dbReference type="Gene3D" id="1.10.150.130">
    <property type="match status" value="1"/>
</dbReference>
<name>A0A6M0RXZ2_9CYAN</name>
<dbReference type="InterPro" id="IPR004107">
    <property type="entry name" value="Integrase_SAM-like_N"/>
</dbReference>
<sequence>MVTQVITVPVATESKRSLISGVTIPNLIANSGEQACHKFVEYFIGQIRNPNTREAYGRAVQQFLSWCEQQGVQRLEDVTYLYVSAYVEQHPSSPQTVLQHLAAIRQLFAWLVQQRVLDQNPAEHVKGPKYRAKVGKTPVLDADDMRQLLVSFDCSHLTGLRDRALIALMTFTFARIGAVLAMNVEDCFLKGARRWIRLQEKGGKYLEMPLHHTADDYLHAYIAAADQQSDLTWGKGTAVFRSQQRGRVGVLSDRRLHRREALAMVKRRAQDAGIATEICNHTFRGTGITNYLERGGSRDIAQELAGHEDVRTTALYDRRASKVSLDEIERIRF</sequence>
<evidence type="ECO:0000313" key="8">
    <source>
        <dbReference type="Proteomes" id="UP000481033"/>
    </source>
</evidence>
<proteinExistence type="predicted"/>
<dbReference type="SUPFAM" id="SSF56349">
    <property type="entry name" value="DNA breaking-rejoining enzymes"/>
    <property type="match status" value="1"/>
</dbReference>
<gene>
    <name evidence="7" type="ORF">DXZ20_36575</name>
</gene>
<dbReference type="PROSITE" id="PS51900">
    <property type="entry name" value="CB"/>
    <property type="match status" value="1"/>
</dbReference>